<feature type="short sequence motif" description="TonB C-terminal box" evidence="15">
    <location>
        <begin position="710"/>
        <end position="727"/>
    </location>
</feature>
<dbReference type="GO" id="GO:0009279">
    <property type="term" value="C:cell outer membrane"/>
    <property type="evidence" value="ECO:0007669"/>
    <property type="project" value="UniProtKB-SubCell"/>
</dbReference>
<sequence>MSSMNASMRRAADTPLQPRALSHAIHIAIATAAFAVPAGAAFAQAASTSLPTVTVSSEGEAGYAAPRSTTATKSDTPLRDTPQSISVVTKEQIRDTAAQSMAEATKYVPGVGFAQGEGNRETPIFRGISSTGDFFIDGIRDDVQYYRDLYNIERVEVFKGPNAMIFGRGATGGLINRTTKQAGWTPSIGGSLTLGSDSNKRLTADINQPISDQLAFRLNALHENSDSYRDGVSIKRSGINPTLAWRAGAKTLVTVGYEYFKDDRIADRGISSFRGAPLQVDPATFFGNAAASPTGTTLNAFTASVEHEFENGLQLRNRLRITDQDKFYQNVFPGAVNAAGTQVALSAYNNATSRKSVFNQTDFNYTLSTGAVKHKLAFGAELGQQDTDNFRNTGFFPGNVTSINVPLGNPTTQLPVTFSQSATDANNSGKAKVAALYLQDQIELGPQFQVIGGLRYDRFTVDFRNNRNGQQFDTSDGLVSPRIGVVYKPQEAVSLYANYSVAYQPRAGDQLSSLSLTNAALKPEKFKNFEIGAKWDVRSNLALTAALYRLDRTNVIVLDPSDPTNTRTMLSDGQRSQGFELGLSGNVTPAWSVAGGYTYADAKFTADTSATQRAGGAVGQVPRHTLALWNRYDFTPAWGAGLGVIHRTKMFAANELIATAANTIPNVVLPGYTRMDAAVFYTLSKSMQLQLNVENLFNKKYFINANSNNNITPGAPRSFRLALNAKF</sequence>
<dbReference type="PROSITE" id="PS01156">
    <property type="entry name" value="TONB_DEPENDENT_REC_2"/>
    <property type="match status" value="1"/>
</dbReference>
<keyword evidence="12 20" id="KW-0675">Receptor</keyword>
<evidence type="ECO:0000256" key="11">
    <source>
        <dbReference type="ARBA" id="ARBA00023136"/>
    </source>
</evidence>
<dbReference type="SUPFAM" id="SSF56935">
    <property type="entry name" value="Porins"/>
    <property type="match status" value="1"/>
</dbReference>
<keyword evidence="11 14" id="KW-0472">Membrane</keyword>
<dbReference type="AlphaFoldDB" id="A0A7X0PDB4"/>
<keyword evidence="21" id="KW-1185">Reference proteome</keyword>
<evidence type="ECO:0000259" key="19">
    <source>
        <dbReference type="Pfam" id="PF07715"/>
    </source>
</evidence>
<name>A0A7X0PDB4_9BURK</name>
<dbReference type="PANTHER" id="PTHR32552:SF68">
    <property type="entry name" value="FERRICHROME OUTER MEMBRANE TRANSPORTER_PHAGE RECEPTOR"/>
    <property type="match status" value="1"/>
</dbReference>
<dbReference type="RefSeq" id="WP_184857240.1">
    <property type="nucleotide sequence ID" value="NZ_JACHLK010000004.1"/>
</dbReference>
<dbReference type="Pfam" id="PF00593">
    <property type="entry name" value="TonB_dep_Rec_b-barrel"/>
    <property type="match status" value="1"/>
</dbReference>
<keyword evidence="5" id="KW-0410">Iron transport</keyword>
<evidence type="ECO:0000256" key="7">
    <source>
        <dbReference type="ARBA" id="ARBA00022729"/>
    </source>
</evidence>
<dbReference type="InterPro" id="IPR012910">
    <property type="entry name" value="Plug_dom"/>
</dbReference>
<evidence type="ECO:0000256" key="4">
    <source>
        <dbReference type="ARBA" id="ARBA00022452"/>
    </source>
</evidence>
<dbReference type="GO" id="GO:0015344">
    <property type="term" value="F:siderophore uptake transmembrane transporter activity"/>
    <property type="evidence" value="ECO:0007669"/>
    <property type="project" value="TreeGrafter"/>
</dbReference>
<evidence type="ECO:0000256" key="12">
    <source>
        <dbReference type="ARBA" id="ARBA00023170"/>
    </source>
</evidence>
<protein>
    <submittedName>
        <fullName evidence="20">Catecholate siderophore receptor</fullName>
    </submittedName>
</protein>
<evidence type="ECO:0000259" key="18">
    <source>
        <dbReference type="Pfam" id="PF00593"/>
    </source>
</evidence>
<dbReference type="InterPro" id="IPR036942">
    <property type="entry name" value="Beta-barrel_TonB_sf"/>
</dbReference>
<evidence type="ECO:0000256" key="1">
    <source>
        <dbReference type="ARBA" id="ARBA00004571"/>
    </source>
</evidence>
<dbReference type="InterPro" id="IPR037066">
    <property type="entry name" value="Plug_dom_sf"/>
</dbReference>
<evidence type="ECO:0000256" key="17">
    <source>
        <dbReference type="SAM" id="MobiDB-lite"/>
    </source>
</evidence>
<evidence type="ECO:0000256" key="16">
    <source>
        <dbReference type="RuleBase" id="RU003357"/>
    </source>
</evidence>
<comment type="subcellular location">
    <subcellularLocation>
        <location evidence="1 14">Cell outer membrane</location>
        <topology evidence="1 14">Multi-pass membrane protein</topology>
    </subcellularLocation>
</comment>
<evidence type="ECO:0000256" key="10">
    <source>
        <dbReference type="ARBA" id="ARBA00023077"/>
    </source>
</evidence>
<evidence type="ECO:0000313" key="21">
    <source>
        <dbReference type="Proteomes" id="UP000575083"/>
    </source>
</evidence>
<dbReference type="GO" id="GO:0015891">
    <property type="term" value="P:siderophore transport"/>
    <property type="evidence" value="ECO:0007669"/>
    <property type="project" value="InterPro"/>
</dbReference>
<evidence type="ECO:0000256" key="15">
    <source>
        <dbReference type="PROSITE-ProRule" id="PRU10144"/>
    </source>
</evidence>
<keyword evidence="4 14" id="KW-1134">Transmembrane beta strand</keyword>
<dbReference type="InterPro" id="IPR000531">
    <property type="entry name" value="Beta-barrel_TonB"/>
</dbReference>
<keyword evidence="9" id="KW-0406">Ion transport</keyword>
<keyword evidence="7" id="KW-0732">Signal</keyword>
<dbReference type="Pfam" id="PF07715">
    <property type="entry name" value="Plug"/>
    <property type="match status" value="1"/>
</dbReference>
<comment type="caution">
    <text evidence="20">The sequence shown here is derived from an EMBL/GenBank/DDBJ whole genome shotgun (WGS) entry which is preliminary data.</text>
</comment>
<dbReference type="Gene3D" id="2.170.130.10">
    <property type="entry name" value="TonB-dependent receptor, plug domain"/>
    <property type="match status" value="1"/>
</dbReference>
<evidence type="ECO:0000256" key="2">
    <source>
        <dbReference type="ARBA" id="ARBA00009810"/>
    </source>
</evidence>
<evidence type="ECO:0000256" key="8">
    <source>
        <dbReference type="ARBA" id="ARBA00023004"/>
    </source>
</evidence>
<dbReference type="EMBL" id="JACHLK010000004">
    <property type="protein sequence ID" value="MBB6559823.1"/>
    <property type="molecule type" value="Genomic_DNA"/>
</dbReference>
<dbReference type="Proteomes" id="UP000575083">
    <property type="component" value="Unassembled WGS sequence"/>
</dbReference>
<proteinExistence type="inferred from homology"/>
<dbReference type="Gene3D" id="2.40.170.20">
    <property type="entry name" value="TonB-dependent receptor, beta-barrel domain"/>
    <property type="match status" value="1"/>
</dbReference>
<accession>A0A7X0PDB4</accession>
<gene>
    <name evidence="20" type="ORF">HNP48_002495</name>
</gene>
<dbReference type="PANTHER" id="PTHR32552">
    <property type="entry name" value="FERRICHROME IRON RECEPTOR-RELATED"/>
    <property type="match status" value="1"/>
</dbReference>
<evidence type="ECO:0000256" key="5">
    <source>
        <dbReference type="ARBA" id="ARBA00022496"/>
    </source>
</evidence>
<dbReference type="GO" id="GO:0038023">
    <property type="term" value="F:signaling receptor activity"/>
    <property type="evidence" value="ECO:0007669"/>
    <property type="project" value="InterPro"/>
</dbReference>
<keyword evidence="3 14" id="KW-0813">Transport</keyword>
<evidence type="ECO:0000256" key="14">
    <source>
        <dbReference type="PROSITE-ProRule" id="PRU01360"/>
    </source>
</evidence>
<evidence type="ECO:0000256" key="13">
    <source>
        <dbReference type="ARBA" id="ARBA00023237"/>
    </source>
</evidence>
<dbReference type="NCBIfam" id="TIGR01783">
    <property type="entry name" value="TonB-siderophor"/>
    <property type="match status" value="1"/>
</dbReference>
<feature type="compositionally biased region" description="Polar residues" evidence="17">
    <location>
        <begin position="67"/>
        <end position="82"/>
    </location>
</feature>
<feature type="domain" description="TonB-dependent receptor-like beta-barrel" evidence="18">
    <location>
        <begin position="245"/>
        <end position="696"/>
    </location>
</feature>
<keyword evidence="13 14" id="KW-0998">Cell outer membrane</keyword>
<evidence type="ECO:0000313" key="20">
    <source>
        <dbReference type="EMBL" id="MBB6559823.1"/>
    </source>
</evidence>
<organism evidence="20 21">
    <name type="scientific">Acidovorax soli</name>
    <dbReference type="NCBI Taxonomy" id="592050"/>
    <lineage>
        <taxon>Bacteria</taxon>
        <taxon>Pseudomonadati</taxon>
        <taxon>Pseudomonadota</taxon>
        <taxon>Betaproteobacteria</taxon>
        <taxon>Burkholderiales</taxon>
        <taxon>Comamonadaceae</taxon>
        <taxon>Acidovorax</taxon>
    </lineage>
</organism>
<keyword evidence="8" id="KW-0408">Iron</keyword>
<dbReference type="InterPro" id="IPR010917">
    <property type="entry name" value="TonB_rcpt_CS"/>
</dbReference>
<feature type="region of interest" description="Disordered" evidence="17">
    <location>
        <begin position="57"/>
        <end position="82"/>
    </location>
</feature>
<dbReference type="CDD" id="cd01347">
    <property type="entry name" value="ligand_gated_channel"/>
    <property type="match status" value="1"/>
</dbReference>
<reference evidence="20 21" key="1">
    <citation type="submission" date="2020-08" db="EMBL/GenBank/DDBJ databases">
        <title>Functional genomics of gut bacteria from endangered species of beetles.</title>
        <authorList>
            <person name="Carlos-Shanley C."/>
        </authorList>
    </citation>
    <scope>NUCLEOTIDE SEQUENCE [LARGE SCALE GENOMIC DNA]</scope>
    <source>
        <strain evidence="20 21">S00198</strain>
    </source>
</reference>
<dbReference type="InterPro" id="IPR010105">
    <property type="entry name" value="TonB_sidphr_rcpt"/>
</dbReference>
<dbReference type="InterPro" id="IPR039426">
    <property type="entry name" value="TonB-dep_rcpt-like"/>
</dbReference>
<evidence type="ECO:0000256" key="3">
    <source>
        <dbReference type="ARBA" id="ARBA00022448"/>
    </source>
</evidence>
<evidence type="ECO:0000256" key="9">
    <source>
        <dbReference type="ARBA" id="ARBA00023065"/>
    </source>
</evidence>
<feature type="domain" description="TonB-dependent receptor plug" evidence="19">
    <location>
        <begin position="78"/>
        <end position="173"/>
    </location>
</feature>
<dbReference type="FunFam" id="2.170.130.10:FF:000001">
    <property type="entry name" value="Catecholate siderophore TonB-dependent receptor"/>
    <property type="match status" value="1"/>
</dbReference>
<dbReference type="PROSITE" id="PS52016">
    <property type="entry name" value="TONB_DEPENDENT_REC_3"/>
    <property type="match status" value="1"/>
</dbReference>
<keyword evidence="10 16" id="KW-0798">TonB box</keyword>
<comment type="similarity">
    <text evidence="2 14 16">Belongs to the TonB-dependent receptor family.</text>
</comment>
<keyword evidence="6 14" id="KW-0812">Transmembrane</keyword>
<evidence type="ECO:0000256" key="6">
    <source>
        <dbReference type="ARBA" id="ARBA00022692"/>
    </source>
</evidence>